<comment type="caution">
    <text evidence="2">The sequence shown here is derived from an EMBL/GenBank/DDBJ whole genome shotgun (WGS) entry which is preliminary data.</text>
</comment>
<accession>A0AAW9RJG6</accession>
<keyword evidence="3" id="KW-1185">Reference proteome</keyword>
<feature type="signal peptide" evidence="1">
    <location>
        <begin position="1"/>
        <end position="19"/>
    </location>
</feature>
<dbReference type="EMBL" id="JAZHOG010000005">
    <property type="protein sequence ID" value="MEJ8567671.1"/>
    <property type="molecule type" value="Genomic_DNA"/>
</dbReference>
<protein>
    <recommendedName>
        <fullName evidence="4">Fibronectin type-III domain-containing protein</fullName>
    </recommendedName>
</protein>
<reference evidence="2 3" key="1">
    <citation type="submission" date="2024-02" db="EMBL/GenBank/DDBJ databases">
        <title>A novel Wenzhouxiangellaceae bacterium, isolated from coastal sediments.</title>
        <authorList>
            <person name="Du Z.-J."/>
            <person name="Ye Y.-Q."/>
            <person name="Zhang X.-Y."/>
        </authorList>
    </citation>
    <scope>NUCLEOTIDE SEQUENCE [LARGE SCALE GENOMIC DNA]</scope>
    <source>
        <strain evidence="2 3">CH-27</strain>
    </source>
</reference>
<evidence type="ECO:0000313" key="2">
    <source>
        <dbReference type="EMBL" id="MEJ8567671.1"/>
    </source>
</evidence>
<dbReference type="PROSITE" id="PS51257">
    <property type="entry name" value="PROKAR_LIPOPROTEIN"/>
    <property type="match status" value="1"/>
</dbReference>
<proteinExistence type="predicted"/>
<dbReference type="RefSeq" id="WP_354694996.1">
    <property type="nucleotide sequence ID" value="NZ_JAZHOG010000005.1"/>
</dbReference>
<evidence type="ECO:0000313" key="3">
    <source>
        <dbReference type="Proteomes" id="UP001359886"/>
    </source>
</evidence>
<name>A0AAW9RJG6_9GAMM</name>
<evidence type="ECO:0008006" key="4">
    <source>
        <dbReference type="Google" id="ProtNLM"/>
    </source>
</evidence>
<dbReference type="AlphaFoldDB" id="A0AAW9RJG6"/>
<gene>
    <name evidence="2" type="ORF">V3330_08555</name>
</gene>
<sequence length="139" mass="15123">MKYAITLLVLLSLMTGACGQESAGRQATELRAAGRQAAETTTAPEPNVITWSTASEHGSFGYDVYRGLSENGPFTAVNAEIIPGAGTTDLTRHYEFVDEDIEPDTTYWYYIESISLTGERKRITPIHPSKPKPTVPAAD</sequence>
<dbReference type="Gene3D" id="2.60.40.10">
    <property type="entry name" value="Immunoglobulins"/>
    <property type="match status" value="1"/>
</dbReference>
<keyword evidence="1" id="KW-0732">Signal</keyword>
<dbReference type="Proteomes" id="UP001359886">
    <property type="component" value="Unassembled WGS sequence"/>
</dbReference>
<dbReference type="InterPro" id="IPR013783">
    <property type="entry name" value="Ig-like_fold"/>
</dbReference>
<organism evidence="2 3">
    <name type="scientific">Elongatibacter sediminis</name>
    <dbReference type="NCBI Taxonomy" id="3119006"/>
    <lineage>
        <taxon>Bacteria</taxon>
        <taxon>Pseudomonadati</taxon>
        <taxon>Pseudomonadota</taxon>
        <taxon>Gammaproteobacteria</taxon>
        <taxon>Chromatiales</taxon>
        <taxon>Wenzhouxiangellaceae</taxon>
        <taxon>Elongatibacter</taxon>
    </lineage>
</organism>
<feature type="chain" id="PRO_5043667739" description="Fibronectin type-III domain-containing protein" evidence="1">
    <location>
        <begin position="20"/>
        <end position="139"/>
    </location>
</feature>
<evidence type="ECO:0000256" key="1">
    <source>
        <dbReference type="SAM" id="SignalP"/>
    </source>
</evidence>